<evidence type="ECO:0000256" key="4">
    <source>
        <dbReference type="ARBA" id="ARBA00023136"/>
    </source>
</evidence>
<accession>A0A8T0VWI3</accession>
<evidence type="ECO:0000256" key="2">
    <source>
        <dbReference type="ARBA" id="ARBA00022692"/>
    </source>
</evidence>
<reference evidence="9 10" key="1">
    <citation type="submission" date="2020-05" db="EMBL/GenBank/DDBJ databases">
        <title>WGS assembly of Panicum virgatum.</title>
        <authorList>
            <person name="Lovell J.T."/>
            <person name="Jenkins J."/>
            <person name="Shu S."/>
            <person name="Juenger T.E."/>
            <person name="Schmutz J."/>
        </authorList>
    </citation>
    <scope>NUCLEOTIDE SEQUENCE [LARGE SCALE GENOMIC DNA]</scope>
    <source>
        <strain evidence="10">cv. AP13</strain>
    </source>
</reference>
<evidence type="ECO:0000256" key="1">
    <source>
        <dbReference type="ARBA" id="ARBA00004141"/>
    </source>
</evidence>
<evidence type="ECO:0000313" key="9">
    <source>
        <dbReference type="EMBL" id="KAG2640502.1"/>
    </source>
</evidence>
<feature type="transmembrane region" description="Helical" evidence="6">
    <location>
        <begin position="577"/>
        <end position="599"/>
    </location>
</feature>
<feature type="transmembrane region" description="Helical" evidence="6">
    <location>
        <begin position="170"/>
        <end position="190"/>
    </location>
</feature>
<feature type="transmembrane region" description="Helical" evidence="6">
    <location>
        <begin position="270"/>
        <end position="290"/>
    </location>
</feature>
<keyword evidence="10" id="KW-1185">Reference proteome</keyword>
<name>A0A8T0VWI3_PANVG</name>
<feature type="transmembrane region" description="Helical" evidence="6">
    <location>
        <begin position="105"/>
        <end position="126"/>
    </location>
</feature>
<feature type="transmembrane region" description="Helical" evidence="6">
    <location>
        <begin position="41"/>
        <end position="61"/>
    </location>
</feature>
<feature type="region of interest" description="Disordered" evidence="5">
    <location>
        <begin position="619"/>
        <end position="645"/>
    </location>
</feature>
<feature type="domain" description="Nodulin-like" evidence="7">
    <location>
        <begin position="40"/>
        <end position="289"/>
    </location>
</feature>
<dbReference type="InterPro" id="IPR056555">
    <property type="entry name" value="NFD4_C"/>
</dbReference>
<evidence type="ECO:0000313" key="10">
    <source>
        <dbReference type="Proteomes" id="UP000823388"/>
    </source>
</evidence>
<feature type="compositionally biased region" description="Pro residues" evidence="5">
    <location>
        <begin position="347"/>
        <end position="364"/>
    </location>
</feature>
<dbReference type="EMBL" id="CM029039">
    <property type="protein sequence ID" value="KAG2640502.1"/>
    <property type="molecule type" value="Genomic_DNA"/>
</dbReference>
<dbReference type="GO" id="GO:0016020">
    <property type="term" value="C:membrane"/>
    <property type="evidence" value="ECO:0007669"/>
    <property type="project" value="UniProtKB-SubCell"/>
</dbReference>
<dbReference type="InterPro" id="IPR010658">
    <property type="entry name" value="Nodulin-like"/>
</dbReference>
<feature type="domain" description="NFD4 C-terminal" evidence="8">
    <location>
        <begin position="395"/>
        <end position="602"/>
    </location>
</feature>
<keyword evidence="2 6" id="KW-0812">Transmembrane</keyword>
<dbReference type="CDD" id="cd17354">
    <property type="entry name" value="MFS_Mch1p_like"/>
    <property type="match status" value="1"/>
</dbReference>
<dbReference type="AlphaFoldDB" id="A0A8T0VWI3"/>
<dbReference type="PANTHER" id="PTHR21576">
    <property type="entry name" value="UNCHARACTERIZED NODULIN-LIKE PROTEIN"/>
    <property type="match status" value="1"/>
</dbReference>
<feature type="transmembrane region" description="Helical" evidence="6">
    <location>
        <begin position="466"/>
        <end position="485"/>
    </location>
</feature>
<comment type="caution">
    <text evidence="9">The sequence shown here is derived from an EMBL/GenBank/DDBJ whole genome shotgun (WGS) entry which is preliminary data.</text>
</comment>
<dbReference type="InterPro" id="IPR036259">
    <property type="entry name" value="MFS_trans_sf"/>
</dbReference>
<organism evidence="9 10">
    <name type="scientific">Panicum virgatum</name>
    <name type="common">Blackwell switchgrass</name>
    <dbReference type="NCBI Taxonomy" id="38727"/>
    <lineage>
        <taxon>Eukaryota</taxon>
        <taxon>Viridiplantae</taxon>
        <taxon>Streptophyta</taxon>
        <taxon>Embryophyta</taxon>
        <taxon>Tracheophyta</taxon>
        <taxon>Spermatophyta</taxon>
        <taxon>Magnoliopsida</taxon>
        <taxon>Liliopsida</taxon>
        <taxon>Poales</taxon>
        <taxon>Poaceae</taxon>
        <taxon>PACMAD clade</taxon>
        <taxon>Panicoideae</taxon>
        <taxon>Panicodae</taxon>
        <taxon>Paniceae</taxon>
        <taxon>Panicinae</taxon>
        <taxon>Panicum</taxon>
        <taxon>Panicum sect. Hiantes</taxon>
    </lineage>
</organism>
<feature type="transmembrane region" description="Helical" evidence="6">
    <location>
        <begin position="202"/>
        <end position="221"/>
    </location>
</feature>
<evidence type="ECO:0000256" key="5">
    <source>
        <dbReference type="SAM" id="MobiDB-lite"/>
    </source>
</evidence>
<evidence type="ECO:0000259" key="8">
    <source>
        <dbReference type="Pfam" id="PF23262"/>
    </source>
</evidence>
<evidence type="ECO:0000256" key="6">
    <source>
        <dbReference type="SAM" id="Phobius"/>
    </source>
</evidence>
<sequence>MVFDAGAGSSPASPLAAAPSGNPLRVILTRGFARQVLAGRWFTVFASLLIMAASGATYIFASYSGALKSALGYDQRALNTVSFAKDLGANLGVLPGLINEVAPPWAVLAAGAAMNLAGYLMLYLAVSGRTARPPLALLCLYVFAGANSQAFANTGALVTCVKNFPESRGVVIGILKGFVGLSGAVYTQLYLAFYGGDDPESLILLIAWLPAAVSVVFVHTVRYLPYPRRRGGEETSTNPFFCFLYLSIALACFLLVMIVVQRQVPFSREAYGLAATPLLILLLMPLGVVVKQEYKIHRERQLDDALRAAGPPPTITVVAAADAASNAVQMSSSSSKNKTELQREQPVAPPTSRPTPTPSSPPPSCLGRFGGCVRTMFRPPARGEDHSILQAVVSVDMLVLFAAAMCGVGGTLTAIDNMGQIGQSLGYPSRSTNTFVSLISIWNYAGRVTAGYASEAVLTRHRVPRPLLLTLVLLLACAGHLLIASGAPRSLYAASVVVGFCFGAQWPLVFAVISEVFGLKRYSTLHNFGGMASPVGAYLLNVRVAGRLYDAEAARQRGAGGGGGGVCLGVECFRRSFLIIAAATALGAVVSLVLVWRTWGFYRGDIYARFRDGGDGAAAGDRLPVGQPPRPEAEGEEAAAAAAVK</sequence>
<dbReference type="SUPFAM" id="SSF103473">
    <property type="entry name" value="MFS general substrate transporter"/>
    <property type="match status" value="1"/>
</dbReference>
<evidence type="ECO:0000259" key="7">
    <source>
        <dbReference type="Pfam" id="PF06813"/>
    </source>
</evidence>
<feature type="transmembrane region" description="Helical" evidence="6">
    <location>
        <begin position="388"/>
        <end position="415"/>
    </location>
</feature>
<keyword evidence="3 6" id="KW-1133">Transmembrane helix</keyword>
<proteinExistence type="predicted"/>
<feature type="transmembrane region" description="Helical" evidence="6">
    <location>
        <begin position="242"/>
        <end position="264"/>
    </location>
</feature>
<dbReference type="Gene3D" id="1.20.1250.20">
    <property type="entry name" value="MFS general substrate transporter like domains"/>
    <property type="match status" value="1"/>
</dbReference>
<comment type="subcellular location">
    <subcellularLocation>
        <location evidence="1">Membrane</location>
        <topology evidence="1">Multi-pass membrane protein</topology>
    </subcellularLocation>
</comment>
<dbReference type="Pfam" id="PF06813">
    <property type="entry name" value="Nodulin-like"/>
    <property type="match status" value="1"/>
</dbReference>
<protein>
    <recommendedName>
        <fullName evidence="11">Nodulin-like domain-containing protein</fullName>
    </recommendedName>
</protein>
<feature type="transmembrane region" description="Helical" evidence="6">
    <location>
        <begin position="491"/>
        <end position="513"/>
    </location>
</feature>
<dbReference type="PANTHER" id="PTHR21576:SF25">
    <property type="entry name" value="OS07G0187900 PROTEIN"/>
    <property type="match status" value="1"/>
</dbReference>
<dbReference type="Pfam" id="PF23262">
    <property type="entry name" value="NFD4_C"/>
    <property type="match status" value="1"/>
</dbReference>
<feature type="region of interest" description="Disordered" evidence="5">
    <location>
        <begin position="329"/>
        <end position="365"/>
    </location>
</feature>
<gene>
    <name evidence="9" type="ORF">PVAP13_2KG097400</name>
</gene>
<evidence type="ECO:0008006" key="11">
    <source>
        <dbReference type="Google" id="ProtNLM"/>
    </source>
</evidence>
<evidence type="ECO:0000256" key="3">
    <source>
        <dbReference type="ARBA" id="ARBA00022989"/>
    </source>
</evidence>
<dbReference type="Proteomes" id="UP000823388">
    <property type="component" value="Chromosome 2K"/>
</dbReference>
<keyword evidence="4 6" id="KW-0472">Membrane</keyword>
<dbReference type="OrthoDB" id="410267at2759"/>